<dbReference type="PANTHER" id="PTHR48287:SF1">
    <property type="entry name" value="ARM REPEAT SUPERFAMILY PROTEIN"/>
    <property type="match status" value="1"/>
</dbReference>
<name>A0A9P5G1L9_GEOCN</name>
<keyword evidence="3" id="KW-0539">Nucleus</keyword>
<dbReference type="SUPFAM" id="SSF48371">
    <property type="entry name" value="ARM repeat"/>
    <property type="match status" value="1"/>
</dbReference>
<feature type="region of interest" description="Disordered" evidence="4">
    <location>
        <begin position="1149"/>
        <end position="1172"/>
    </location>
</feature>
<dbReference type="Pfam" id="PF25772">
    <property type="entry name" value="HEAT_RRP12_N"/>
    <property type="match status" value="1"/>
</dbReference>
<organism evidence="7 8">
    <name type="scientific">Geotrichum candidum</name>
    <name type="common">Oospora lactis</name>
    <name type="synonym">Dipodascus geotrichum</name>
    <dbReference type="NCBI Taxonomy" id="1173061"/>
    <lineage>
        <taxon>Eukaryota</taxon>
        <taxon>Fungi</taxon>
        <taxon>Dikarya</taxon>
        <taxon>Ascomycota</taxon>
        <taxon>Saccharomycotina</taxon>
        <taxon>Dipodascomycetes</taxon>
        <taxon>Dipodascales</taxon>
        <taxon>Dipodascaceae</taxon>
        <taxon>Geotrichum</taxon>
    </lineage>
</organism>
<reference evidence="7" key="1">
    <citation type="journal article" date="2020" name="Front. Microbiol.">
        <title>Phenotypic and Genetic Characterization of the Cheese Ripening Yeast Geotrichum candidum.</title>
        <authorList>
            <person name="Perkins V."/>
            <person name="Vignola S."/>
            <person name="Lessard M.H."/>
            <person name="Plante P.L."/>
            <person name="Corbeil J."/>
            <person name="Dugat-Bony E."/>
            <person name="Frenette M."/>
            <person name="Labrie S."/>
        </authorList>
    </citation>
    <scope>NUCLEOTIDE SEQUENCE</scope>
    <source>
        <strain evidence="7">LMA-70</strain>
    </source>
</reference>
<evidence type="ECO:0000256" key="4">
    <source>
        <dbReference type="SAM" id="MobiDB-lite"/>
    </source>
</evidence>
<evidence type="ECO:0000313" key="8">
    <source>
        <dbReference type="Proteomes" id="UP000750522"/>
    </source>
</evidence>
<gene>
    <name evidence="7" type="ORF">DV451_004815</name>
</gene>
<evidence type="ECO:0000256" key="3">
    <source>
        <dbReference type="ARBA" id="ARBA00023242"/>
    </source>
</evidence>
<protein>
    <recommendedName>
        <fullName evidence="9">Ribosomal RNA-processing protein 12-like conserved domain-containing protein</fullName>
    </recommendedName>
</protein>
<feature type="compositionally biased region" description="Low complexity" evidence="4">
    <location>
        <begin position="1105"/>
        <end position="1125"/>
    </location>
</feature>
<comment type="caution">
    <text evidence="7">The sequence shown here is derived from an EMBL/GenBank/DDBJ whole genome shotgun (WGS) entry which is preliminary data.</text>
</comment>
<dbReference type="InterPro" id="IPR057860">
    <property type="entry name" value="HEAT_RRP12_N"/>
</dbReference>
<dbReference type="Pfam" id="PF08161">
    <property type="entry name" value="RRP12_HEAT"/>
    <property type="match status" value="1"/>
</dbReference>
<comment type="similarity">
    <text evidence="2">Belongs to the RRP12 family.</text>
</comment>
<dbReference type="EMBL" id="QQZK01000160">
    <property type="protein sequence ID" value="KAF5095049.1"/>
    <property type="molecule type" value="Genomic_DNA"/>
</dbReference>
<evidence type="ECO:0008006" key="9">
    <source>
        <dbReference type="Google" id="ProtNLM"/>
    </source>
</evidence>
<feature type="domain" description="RRP12 HEAT" evidence="5">
    <location>
        <begin position="363"/>
        <end position="666"/>
    </location>
</feature>
<dbReference type="InterPro" id="IPR011989">
    <property type="entry name" value="ARM-like"/>
</dbReference>
<dbReference type="PANTHER" id="PTHR48287">
    <property type="entry name" value="ARM REPEAT SUPERFAMILY PROTEIN"/>
    <property type="match status" value="1"/>
</dbReference>
<dbReference type="InterPro" id="IPR016024">
    <property type="entry name" value="ARM-type_fold"/>
</dbReference>
<evidence type="ECO:0000256" key="2">
    <source>
        <dbReference type="ARBA" id="ARBA00007690"/>
    </source>
</evidence>
<feature type="region of interest" description="Disordered" evidence="4">
    <location>
        <begin position="1088"/>
        <end position="1127"/>
    </location>
</feature>
<proteinExistence type="inferred from homology"/>
<dbReference type="InterPro" id="IPR012978">
    <property type="entry name" value="HEAT_RRP12"/>
</dbReference>
<reference evidence="7" key="2">
    <citation type="submission" date="2020-01" db="EMBL/GenBank/DDBJ databases">
        <authorList>
            <person name="Perkins V."/>
            <person name="Lessard M.-H."/>
            <person name="Dugat-Bony E."/>
            <person name="Frenette M."/>
            <person name="Labrie S."/>
        </authorList>
    </citation>
    <scope>NUCLEOTIDE SEQUENCE</scope>
    <source>
        <strain evidence="7">LMA-70</strain>
    </source>
</reference>
<evidence type="ECO:0000259" key="6">
    <source>
        <dbReference type="Pfam" id="PF25772"/>
    </source>
</evidence>
<dbReference type="GO" id="GO:0005634">
    <property type="term" value="C:nucleus"/>
    <property type="evidence" value="ECO:0007669"/>
    <property type="project" value="UniProtKB-SubCell"/>
</dbReference>
<evidence type="ECO:0000313" key="7">
    <source>
        <dbReference type="EMBL" id="KAF5095049.1"/>
    </source>
</evidence>
<feature type="compositionally biased region" description="Polar residues" evidence="4">
    <location>
        <begin position="1149"/>
        <end position="1159"/>
    </location>
</feature>
<sequence length="1279" mass="141568">MSTTYQDKSGDAFAQDELYGKLQRIRGQASSKLANQKQYALILSAVEESLDEDKTERTATAYFVSFLSLLDQAFNETAVVNKDLASTTIYFLDLVAPYVSHALLRAKFTPILTKLSPVFTSPEVDAPLLRSSIGILEILLIVQDTQAWNNSSVGASPRRGLMGLLAFTVDPRPKVRKRAHEAITNILSNPPAGPSLEFAASTLCAESALQSVAQLLQETKNKPKKQVQPQQQGADSHNAKLIHSLQLVKAITTANGWPMSKLEALCEMLLSISRTTEQYLVIAAFDVFESIFKGISAQEDGPKLLVILDSIFDLKPSVNDQHLVPAWLAVIAQATQSYAEIEPRDAFLKLPKIFKVVVQFLDSESSTIHVSATQCLVALCSTAIMPENLLLPTDAESQARFEESEAVLAELATIVFGLLNVKYQSSWKEVMSVLEALFENLRWRADPHLINCLKVVGTLRSDESLAEGRQETDTVIGAAIRNIGPERVLELFPLNLTSNNNKQPGRAWLLPLLRDNVQFANLKFFSSDMVRLAGQLEAEIASVGDKGKLTQAMAMKIKIFETLIDQIWSTLPKFCDLPFGLQEGFDNEFAELLINVLYKYVEFRPYICQGMKLLVESNKELAEGKLDEDILLIQRISKETGQINLDYLSKFAPNLLSGLFNVFSKTPSEGRGYILECITAYLSITSKTDLENTFNKVATVLHSSLQEEAQAKAAAAESKKKPARDELPPTSTTMMDLIIPMVTYLPQSSHNALLSIFATLSNESADALLQKKACRVISKLSESEAGKETIINNLGDIEQVFLKISDKVTASARGARLQALSKIVSILPSDHFYFIPSILSEAVLCTKDINEKTREAAFNLIVQMGNAMKQGGVIDHSKVPGMEAAEGVAPVQATLEEYFTMVSAGLAGSTPHMISATITALSRALFEFRAEIQMSMLQELASTVELFLTSNNREIVKSTLGFVKITATIMPEDVVKPSLKSLIANLLVWSHEHNSHFKSKVKHIIERLIRRFGFQAIEENFPESDLKLLTNIRKSRERSRRNKKLEEEETAAPGTATENLRNRKHKAAAAKAASADDKFDNEFDRAIYGSSSEDSDSEDEESGNKRGNNRPNNNNNNNNTNNRGNKYIVEGDEPLDLLDQQTLAHITSTKPQTRQQNQQHRGRAAANHFKKDAQGRLIITDPEAGQGGPSAEEQDPLAKLTSGIDAYVEAIKNGPVRGQRNKLKFRKSKGDDDVEMEDDGEQSRPGKKLGFKGKNSGRDNRGFKGGKKDFKQNKRRFYN</sequence>
<comment type="subcellular location">
    <subcellularLocation>
        <location evidence="1">Nucleus</location>
    </subcellularLocation>
</comment>
<evidence type="ECO:0000256" key="1">
    <source>
        <dbReference type="ARBA" id="ARBA00004123"/>
    </source>
</evidence>
<dbReference type="Gene3D" id="1.25.10.10">
    <property type="entry name" value="Leucine-rich Repeat Variant"/>
    <property type="match status" value="2"/>
</dbReference>
<accession>A0A9P5G1L9</accession>
<feature type="region of interest" description="Disordered" evidence="4">
    <location>
        <begin position="1035"/>
        <end position="1076"/>
    </location>
</feature>
<dbReference type="AlphaFoldDB" id="A0A9P5G1L9"/>
<feature type="compositionally biased region" description="Basic and acidic residues" evidence="4">
    <location>
        <begin position="1256"/>
        <end position="1272"/>
    </location>
</feature>
<feature type="domain" description="RRP12 N-terminal HEAT" evidence="6">
    <location>
        <begin position="31"/>
        <end position="251"/>
    </location>
</feature>
<evidence type="ECO:0000259" key="5">
    <source>
        <dbReference type="Pfam" id="PF08161"/>
    </source>
</evidence>
<dbReference type="Proteomes" id="UP000750522">
    <property type="component" value="Unassembled WGS sequence"/>
</dbReference>
<dbReference type="InterPro" id="IPR052087">
    <property type="entry name" value="RRP12"/>
</dbReference>
<feature type="region of interest" description="Disordered" evidence="4">
    <location>
        <begin position="1213"/>
        <end position="1279"/>
    </location>
</feature>